<dbReference type="Gene3D" id="2.130.10.10">
    <property type="entry name" value="YVTN repeat-like/Quinoprotein amine dehydrogenase"/>
    <property type="match status" value="2"/>
</dbReference>
<dbReference type="SMART" id="SM00331">
    <property type="entry name" value="PP2C_SIG"/>
    <property type="match status" value="1"/>
</dbReference>
<organism evidence="4 5">
    <name type="scientific">Candidatus Fischerbacteria bacterium RBG_13_37_8</name>
    <dbReference type="NCBI Taxonomy" id="1817863"/>
    <lineage>
        <taxon>Bacteria</taxon>
        <taxon>Candidatus Fischeribacteriota</taxon>
    </lineage>
</organism>
<dbReference type="Pfam" id="PF07494">
    <property type="entry name" value="Reg_prop"/>
    <property type="match status" value="12"/>
</dbReference>
<dbReference type="SUPFAM" id="SSF63829">
    <property type="entry name" value="Calcium-dependent phosphotriesterase"/>
    <property type="match status" value="3"/>
</dbReference>
<dbReference type="Pfam" id="PF07495">
    <property type="entry name" value="Y_Y_Y"/>
    <property type="match status" value="1"/>
</dbReference>
<dbReference type="GO" id="GO:0000155">
    <property type="term" value="F:phosphorelay sensor kinase activity"/>
    <property type="evidence" value="ECO:0007669"/>
    <property type="project" value="TreeGrafter"/>
</dbReference>
<evidence type="ECO:0000313" key="5">
    <source>
        <dbReference type="Proteomes" id="UP000178943"/>
    </source>
</evidence>
<reference evidence="4 5" key="1">
    <citation type="journal article" date="2016" name="Nat. Commun.">
        <title>Thousands of microbial genomes shed light on interconnected biogeochemical processes in an aquifer system.</title>
        <authorList>
            <person name="Anantharaman K."/>
            <person name="Brown C.T."/>
            <person name="Hug L.A."/>
            <person name="Sharon I."/>
            <person name="Castelle C.J."/>
            <person name="Probst A.J."/>
            <person name="Thomas B.C."/>
            <person name="Singh A."/>
            <person name="Wilkins M.J."/>
            <person name="Karaoz U."/>
            <person name="Brodie E.L."/>
            <person name="Williams K.H."/>
            <person name="Hubbard S.S."/>
            <person name="Banfield J.F."/>
        </authorList>
    </citation>
    <scope>NUCLEOTIDE SEQUENCE [LARGE SCALE GENOMIC DNA]</scope>
</reference>
<dbReference type="Pfam" id="PF07228">
    <property type="entry name" value="SpoIIE"/>
    <property type="match status" value="1"/>
</dbReference>
<dbReference type="PANTHER" id="PTHR43547:SF2">
    <property type="entry name" value="HYBRID SIGNAL TRANSDUCTION HISTIDINE KINASE C"/>
    <property type="match status" value="1"/>
</dbReference>
<dbReference type="InterPro" id="IPR015943">
    <property type="entry name" value="WD40/YVTN_repeat-like_dom_sf"/>
</dbReference>
<comment type="caution">
    <text evidence="4">The sequence shown here is derived from an EMBL/GenBank/DDBJ whole genome shotgun (WGS) entry which is preliminary data.</text>
</comment>
<feature type="domain" description="PPM-type phosphatase" evidence="3">
    <location>
        <begin position="885"/>
        <end position="1104"/>
    </location>
</feature>
<evidence type="ECO:0000313" key="4">
    <source>
        <dbReference type="EMBL" id="OGF67513.1"/>
    </source>
</evidence>
<accession>A0A1F5VW49</accession>
<protein>
    <recommendedName>
        <fullName evidence="3">PPM-type phosphatase domain-containing protein</fullName>
    </recommendedName>
</protein>
<dbReference type="Gene3D" id="3.60.40.10">
    <property type="entry name" value="PPM-type phosphatase domain"/>
    <property type="match status" value="1"/>
</dbReference>
<keyword evidence="1" id="KW-0597">Phosphoprotein</keyword>
<dbReference type="InterPro" id="IPR013783">
    <property type="entry name" value="Ig-like_fold"/>
</dbReference>
<gene>
    <name evidence="4" type="ORF">A2Y62_06155</name>
</gene>
<dbReference type="SUPFAM" id="SSF81606">
    <property type="entry name" value="PP2C-like"/>
    <property type="match status" value="1"/>
</dbReference>
<dbReference type="Proteomes" id="UP000178943">
    <property type="component" value="Unassembled WGS sequence"/>
</dbReference>
<sequence>MKQKYYFHCMIILFTGIIFTCLFTAGLHAQTSIFERVSLEQGLSQSSVNSILQDDRGYMWFATQEGLNKYDGYNFTIFTYDPANKNSLSMNFIIALIKDSKGDLWIGTDGGGLNKFNPVTEQWIRFRNEPGNNNSLSNNYIQAIYEDREGALWVGTNGGGLERFEEAKSEWTHYQNEPGNANSLSDNHIRAIYEDKDGIYWIGTSGGGLNRFDRRKGAWRHYRNKPGDPNSLSSDFITTGYIDQSGIFWIGTAGNGLNRFDPEKDEWTVYRNDPDNPDTLSSDFISALYKDKEGIFWVGTLGGGANKFNPESGEWKHYLSNANDLNSLSNNNVLSFFEDNAGVFWIGTNGGGLSKLEKARVRWVHYNHRAGESNSLNNNDVRAIYEDASGIMWIGTNGGGVDRFDRVTGKWIHYINDTGNSNSLSNNNIRSICEDKDGMFWIGTWGSGVDKYDRKEKKWINYSTDPDNENSISHNLIRFIYEDRDGLLWIGTWGGGLNAFDRETGTWTHYYNDPDNPNSVSTDFIFSILEDEEGLLWIGTWGSGLNKYDKKLRKWTHYNVEANNSNSLNNSGIASLYKDNNGILWIGTWGGGLNKYDIAADKWTHYTTENGLPNNVVYGILNDNRGNIWLSTNRGLSKFNPQEETFKNYDVNDGLQGNEFNSGAFLKSKNGSELFFGGLNGFNAFYPDTIKDNLHIPPIIITSFKKYDKEVKYDRPLSDIESIRLSYKTQVFSFSFVALDYANPMKNQYAYKLEGFDKEWVYSGNRRFAPYMNLDGGNYVFRVKGSNNSGIWNEEGASINIKVDPPPWKTWWAYSLYIVIGVASASGYARIKSREHARQLEAKVKELEREKLVAMQEKKLLAIHHELETARKIQSFILPQTMPDIKNLNIAARYIPMEAVAGDFYEFLVVDDSHLGVLVADVSGHGVPAALISSMVKVAIAAQAHQAADPASVLIAMNAIFYGKVHEQFITAAYLYIDAEKRMLRYCGAGHPPLLVWRKPQQRMYELMQNGLILGPFPSSRYSNVELEIEKGDRIFVYTDGIIEVTNGSEEMFGKDRFREFIKDNDRLSADRFADTFVQHLTEWSGKASGIALNDDLTLIIIDVF</sequence>
<dbReference type="AlphaFoldDB" id="A0A1F5VW49"/>
<keyword evidence="2" id="KW-0175">Coiled coil</keyword>
<proteinExistence type="predicted"/>
<dbReference type="InterPro" id="IPR001932">
    <property type="entry name" value="PPM-type_phosphatase-like_dom"/>
</dbReference>
<dbReference type="Gene3D" id="2.60.40.10">
    <property type="entry name" value="Immunoglobulins"/>
    <property type="match status" value="1"/>
</dbReference>
<dbReference type="PANTHER" id="PTHR43547">
    <property type="entry name" value="TWO-COMPONENT HISTIDINE KINASE"/>
    <property type="match status" value="1"/>
</dbReference>
<dbReference type="EMBL" id="MFGW01000047">
    <property type="protein sequence ID" value="OGF67513.1"/>
    <property type="molecule type" value="Genomic_DNA"/>
</dbReference>
<dbReference type="STRING" id="1817863.A2Y62_06155"/>
<evidence type="ECO:0000256" key="1">
    <source>
        <dbReference type="ARBA" id="ARBA00022553"/>
    </source>
</evidence>
<name>A0A1F5VW49_9BACT</name>
<dbReference type="InterPro" id="IPR011123">
    <property type="entry name" value="Y_Y_Y"/>
</dbReference>
<dbReference type="InterPro" id="IPR011110">
    <property type="entry name" value="Reg_prop"/>
</dbReference>
<evidence type="ECO:0000256" key="2">
    <source>
        <dbReference type="SAM" id="Coils"/>
    </source>
</evidence>
<dbReference type="InterPro" id="IPR036457">
    <property type="entry name" value="PPM-type-like_dom_sf"/>
</dbReference>
<feature type="coiled-coil region" evidence="2">
    <location>
        <begin position="830"/>
        <end position="857"/>
    </location>
</feature>
<evidence type="ECO:0000259" key="3">
    <source>
        <dbReference type="SMART" id="SM00331"/>
    </source>
</evidence>